<dbReference type="AlphaFoldDB" id="A0A842I0H7"/>
<name>A0A842I0H7_9SPHN</name>
<evidence type="ECO:0000313" key="1">
    <source>
        <dbReference type="EMBL" id="MBC2778149.1"/>
    </source>
</evidence>
<dbReference type="RefSeq" id="WP_185801429.1">
    <property type="nucleotide sequence ID" value="NZ_JACJVJ010000002.1"/>
</dbReference>
<accession>A0A842I0H7</accession>
<reference evidence="1 2" key="1">
    <citation type="submission" date="2020-08" db="EMBL/GenBank/DDBJ databases">
        <title>Draft genome sequence of Parasphingopyxis sp. GrpM-11.</title>
        <authorList>
            <person name="Oh J."/>
            <person name="Roh D.-H."/>
        </authorList>
    </citation>
    <scope>NUCLEOTIDE SEQUENCE [LARGE SCALE GENOMIC DNA]</scope>
    <source>
        <strain evidence="1 2">GrpM-11</strain>
    </source>
</reference>
<keyword evidence="2" id="KW-1185">Reference proteome</keyword>
<sequence>MTDKKIVELGDADLDNVQGGASQAIDVSGAAIGQLDGIGGEKVGFAESGKKGFAESGKKGE</sequence>
<proteinExistence type="predicted"/>
<organism evidence="1 2">
    <name type="scientific">Parasphingopyxis marina</name>
    <dbReference type="NCBI Taxonomy" id="2761622"/>
    <lineage>
        <taxon>Bacteria</taxon>
        <taxon>Pseudomonadati</taxon>
        <taxon>Pseudomonadota</taxon>
        <taxon>Alphaproteobacteria</taxon>
        <taxon>Sphingomonadales</taxon>
        <taxon>Sphingomonadaceae</taxon>
        <taxon>Parasphingopyxis</taxon>
    </lineage>
</organism>
<comment type="caution">
    <text evidence="1">The sequence shown here is derived from an EMBL/GenBank/DDBJ whole genome shotgun (WGS) entry which is preliminary data.</text>
</comment>
<dbReference type="EMBL" id="JACJVJ010000002">
    <property type="protein sequence ID" value="MBC2778149.1"/>
    <property type="molecule type" value="Genomic_DNA"/>
</dbReference>
<protein>
    <submittedName>
        <fullName evidence="1">Uncharacterized protein</fullName>
    </submittedName>
</protein>
<evidence type="ECO:0000313" key="2">
    <source>
        <dbReference type="Proteomes" id="UP000564378"/>
    </source>
</evidence>
<gene>
    <name evidence="1" type="ORF">H6P80_11030</name>
</gene>
<dbReference type="Proteomes" id="UP000564378">
    <property type="component" value="Unassembled WGS sequence"/>
</dbReference>